<name>A0ABS7HM48_9MICO</name>
<accession>A0ABS7HM48</accession>
<dbReference type="Proteomes" id="UP001196843">
    <property type="component" value="Unassembled WGS sequence"/>
</dbReference>
<dbReference type="EMBL" id="JAEUAW010000004">
    <property type="protein sequence ID" value="MBW9093312.1"/>
    <property type="molecule type" value="Genomic_DNA"/>
</dbReference>
<evidence type="ECO:0000313" key="1">
    <source>
        <dbReference type="EMBL" id="MBW9093312.1"/>
    </source>
</evidence>
<organism evidence="1 2">
    <name type="scientific">Microbacterium jejuense</name>
    <dbReference type="NCBI Taxonomy" id="1263637"/>
    <lineage>
        <taxon>Bacteria</taxon>
        <taxon>Bacillati</taxon>
        <taxon>Actinomycetota</taxon>
        <taxon>Actinomycetes</taxon>
        <taxon>Micrococcales</taxon>
        <taxon>Microbacteriaceae</taxon>
        <taxon>Microbacterium</taxon>
    </lineage>
</organism>
<dbReference type="RefSeq" id="WP_220300041.1">
    <property type="nucleotide sequence ID" value="NZ_JAEUAW010000004.1"/>
</dbReference>
<gene>
    <name evidence="1" type="ORF">JNB62_06425</name>
</gene>
<reference evidence="1 2" key="1">
    <citation type="journal article" date="2021" name="MBio">
        <title>Poor Competitiveness of Bradyrhizobium in Pigeon Pea Root Colonization in Indian Soils.</title>
        <authorList>
            <person name="Chalasani D."/>
            <person name="Basu A."/>
            <person name="Pullabhotla S.V.S.R.N."/>
            <person name="Jorrin B."/>
            <person name="Neal A.L."/>
            <person name="Poole P.S."/>
            <person name="Podile A.R."/>
            <person name="Tkacz A."/>
        </authorList>
    </citation>
    <scope>NUCLEOTIDE SEQUENCE [LARGE SCALE GENOMIC DNA]</scope>
    <source>
        <strain evidence="1 2">HU14</strain>
    </source>
</reference>
<keyword evidence="2" id="KW-1185">Reference proteome</keyword>
<sequence length="52" mass="5540">MTLLSNELTAITGDRINRARAHLSDADMTRAVELQGKIGSLGAELDDLLGSE</sequence>
<evidence type="ECO:0000313" key="2">
    <source>
        <dbReference type="Proteomes" id="UP001196843"/>
    </source>
</evidence>
<proteinExistence type="predicted"/>
<protein>
    <submittedName>
        <fullName evidence="1">Uncharacterized protein</fullName>
    </submittedName>
</protein>
<comment type="caution">
    <text evidence="1">The sequence shown here is derived from an EMBL/GenBank/DDBJ whole genome shotgun (WGS) entry which is preliminary data.</text>
</comment>